<dbReference type="Gene3D" id="1.10.287.950">
    <property type="entry name" value="Methyl-accepting chemotaxis protein"/>
    <property type="match status" value="1"/>
</dbReference>
<keyword evidence="2" id="KW-1003">Cell membrane</keyword>
<dbReference type="PRINTS" id="PR00260">
    <property type="entry name" value="CHEMTRNSDUCR"/>
</dbReference>
<comment type="subcellular location">
    <subcellularLocation>
        <location evidence="1">Cell inner membrane</location>
        <topology evidence="1">Multi-pass membrane protein</topology>
    </subcellularLocation>
</comment>
<dbReference type="CDD" id="cd06225">
    <property type="entry name" value="HAMP"/>
    <property type="match status" value="1"/>
</dbReference>
<evidence type="ECO:0000256" key="9">
    <source>
        <dbReference type="ARBA" id="ARBA00023224"/>
    </source>
</evidence>
<sequence>MFNRVKISIGLISVIVVFMALQVVSSAFSYLRAEKNDLDFNDVASLNHQFDDLNHSLAGLLHARIETNRVALRIASGRTEDLDTLLLSAEAAITETKKNIDQFLSAERLTERGQELTRPIKEKSDQILAVFTKQFQALREKDVEGYLQHDAANLQRELEIALNEYGKHIQTQIDEKNAESILAKKIAIIQIIILLLIALIVAIVSFTWVQKAIKNPMQELLKHFQLIAEGDLTQRSHFVGSNEMGQLFEYFGKMQEYLINTVMIVRDSTNVMVRGVEKLATGNDDLSARTEQQAASLEETAASMEELTATVKLNADNARAASNLALETSSTAVKGGEITETVVVTMRQISDSSQKIGAITNVIDGIAFQTNILALNAAVEAARAGEQGRGFAVVAGEVRNLAQRSAQAAREIKQLIEESIDRVSAGSELVEKSGDTMKEIVDSVAKVTDIIGEISSASDEQSRGIELVSQAVNQMDQVTQQNSTLVHELASSARTLETQSMELSKAVAVFKLS</sequence>
<dbReference type="InterPro" id="IPR003122">
    <property type="entry name" value="Tar_rcpt_lig-bd"/>
</dbReference>
<accession>A0ABV6CAI5</accession>
<evidence type="ECO:0000256" key="5">
    <source>
        <dbReference type="ARBA" id="ARBA00022519"/>
    </source>
</evidence>
<feature type="transmembrane region" description="Helical" evidence="12">
    <location>
        <begin position="186"/>
        <end position="209"/>
    </location>
</feature>
<dbReference type="PANTHER" id="PTHR43531:SF14">
    <property type="entry name" value="METHYL-ACCEPTING CHEMOTAXIS PROTEIN I-RELATED"/>
    <property type="match status" value="1"/>
</dbReference>
<dbReference type="RefSeq" id="WP_385877094.1">
    <property type="nucleotide sequence ID" value="NZ_JBHLXE010000087.1"/>
</dbReference>
<dbReference type="PROSITE" id="PS50111">
    <property type="entry name" value="CHEMOTAXIS_TRANSDUC_2"/>
    <property type="match status" value="1"/>
</dbReference>
<keyword evidence="6 12" id="KW-0812">Transmembrane</keyword>
<dbReference type="SUPFAM" id="SSF47170">
    <property type="entry name" value="Aspartate receptor, ligand-binding domain"/>
    <property type="match status" value="1"/>
</dbReference>
<dbReference type="CDD" id="cd19407">
    <property type="entry name" value="Tar_Tsr_sensor"/>
    <property type="match status" value="1"/>
</dbReference>
<evidence type="ECO:0000259" key="13">
    <source>
        <dbReference type="PROSITE" id="PS50111"/>
    </source>
</evidence>
<evidence type="ECO:0000256" key="6">
    <source>
        <dbReference type="ARBA" id="ARBA00022692"/>
    </source>
</evidence>
<dbReference type="InterPro" id="IPR004089">
    <property type="entry name" value="MCPsignal_dom"/>
</dbReference>
<name>A0ABV6CAI5_9GAMM</name>
<protein>
    <submittedName>
        <fullName evidence="15">Methyl-accepting chemotaxis protein</fullName>
    </submittedName>
</protein>
<keyword evidence="3" id="KW-0488">Methylation</keyword>
<reference evidence="15 16" key="1">
    <citation type="submission" date="2024-09" db="EMBL/GenBank/DDBJ databases">
        <authorList>
            <person name="Sun Q."/>
            <person name="Mori K."/>
        </authorList>
    </citation>
    <scope>NUCLEOTIDE SEQUENCE [LARGE SCALE GENOMIC DNA]</scope>
    <source>
        <strain evidence="15 16">CCM 8545</strain>
    </source>
</reference>
<dbReference type="CDD" id="cd11386">
    <property type="entry name" value="MCP_signal"/>
    <property type="match status" value="1"/>
</dbReference>
<dbReference type="PROSITE" id="PS50885">
    <property type="entry name" value="HAMP"/>
    <property type="match status" value="1"/>
</dbReference>
<keyword evidence="16" id="KW-1185">Reference proteome</keyword>
<evidence type="ECO:0000256" key="12">
    <source>
        <dbReference type="SAM" id="Phobius"/>
    </source>
</evidence>
<feature type="domain" description="HAMP" evidence="14">
    <location>
        <begin position="211"/>
        <end position="263"/>
    </location>
</feature>
<dbReference type="SUPFAM" id="SSF58104">
    <property type="entry name" value="Methyl-accepting chemotaxis protein (MCP) signaling domain"/>
    <property type="match status" value="1"/>
</dbReference>
<dbReference type="Gene3D" id="1.20.120.30">
    <property type="entry name" value="Aspartate receptor, ligand-binding domain"/>
    <property type="match status" value="1"/>
</dbReference>
<comment type="caution">
    <text evidence="15">The sequence shown here is derived from an EMBL/GenBank/DDBJ whole genome shotgun (WGS) entry which is preliminary data.</text>
</comment>
<evidence type="ECO:0000256" key="7">
    <source>
        <dbReference type="ARBA" id="ARBA00022989"/>
    </source>
</evidence>
<evidence type="ECO:0000256" key="1">
    <source>
        <dbReference type="ARBA" id="ARBA00004429"/>
    </source>
</evidence>
<dbReference type="EMBL" id="JBHLXE010000087">
    <property type="protein sequence ID" value="MFC0179984.1"/>
    <property type="molecule type" value="Genomic_DNA"/>
</dbReference>
<evidence type="ECO:0000256" key="11">
    <source>
        <dbReference type="PROSITE-ProRule" id="PRU00284"/>
    </source>
</evidence>
<organism evidence="15 16">
    <name type="scientific">Thorsellia kenyensis</name>
    <dbReference type="NCBI Taxonomy" id="1549888"/>
    <lineage>
        <taxon>Bacteria</taxon>
        <taxon>Pseudomonadati</taxon>
        <taxon>Pseudomonadota</taxon>
        <taxon>Gammaproteobacteria</taxon>
        <taxon>Enterobacterales</taxon>
        <taxon>Thorselliaceae</taxon>
        <taxon>Thorsellia</taxon>
    </lineage>
</organism>
<dbReference type="SMART" id="SM00304">
    <property type="entry name" value="HAMP"/>
    <property type="match status" value="1"/>
</dbReference>
<evidence type="ECO:0000259" key="14">
    <source>
        <dbReference type="PROSITE" id="PS50885"/>
    </source>
</evidence>
<evidence type="ECO:0000313" key="15">
    <source>
        <dbReference type="EMBL" id="MFC0179984.1"/>
    </source>
</evidence>
<comment type="similarity">
    <text evidence="10">Belongs to the methyl-accepting chemotaxis (MCP) protein family.</text>
</comment>
<dbReference type="InterPro" id="IPR051310">
    <property type="entry name" value="MCP_chemotaxis"/>
</dbReference>
<gene>
    <name evidence="15" type="ORF">ACFFIT_07810</name>
</gene>
<dbReference type="Pfam" id="PF00015">
    <property type="entry name" value="MCPsignal"/>
    <property type="match status" value="1"/>
</dbReference>
<evidence type="ECO:0000313" key="16">
    <source>
        <dbReference type="Proteomes" id="UP001589758"/>
    </source>
</evidence>
<keyword evidence="8 12" id="KW-0472">Membrane</keyword>
<dbReference type="InterPro" id="IPR003660">
    <property type="entry name" value="HAMP_dom"/>
</dbReference>
<dbReference type="SMART" id="SM00283">
    <property type="entry name" value="MA"/>
    <property type="match status" value="1"/>
</dbReference>
<evidence type="ECO:0000256" key="4">
    <source>
        <dbReference type="ARBA" id="ARBA00022500"/>
    </source>
</evidence>
<keyword evidence="4" id="KW-0145">Chemotaxis</keyword>
<feature type="domain" description="Methyl-accepting transducer" evidence="13">
    <location>
        <begin position="268"/>
        <end position="497"/>
    </location>
</feature>
<dbReference type="PANTHER" id="PTHR43531">
    <property type="entry name" value="PROTEIN ICFG"/>
    <property type="match status" value="1"/>
</dbReference>
<dbReference type="Pfam" id="PF02203">
    <property type="entry name" value="TarH"/>
    <property type="match status" value="1"/>
</dbReference>
<dbReference type="Pfam" id="PF00672">
    <property type="entry name" value="HAMP"/>
    <property type="match status" value="1"/>
</dbReference>
<dbReference type="InterPro" id="IPR004090">
    <property type="entry name" value="Chemotax_Me-accpt_rcpt"/>
</dbReference>
<evidence type="ECO:0000256" key="3">
    <source>
        <dbReference type="ARBA" id="ARBA00022481"/>
    </source>
</evidence>
<evidence type="ECO:0000256" key="10">
    <source>
        <dbReference type="ARBA" id="ARBA00029447"/>
    </source>
</evidence>
<dbReference type="InterPro" id="IPR035440">
    <property type="entry name" value="4HB_MCP_dom_sf"/>
</dbReference>
<evidence type="ECO:0000256" key="2">
    <source>
        <dbReference type="ARBA" id="ARBA00022475"/>
    </source>
</evidence>
<proteinExistence type="inferred from homology"/>
<dbReference type="Proteomes" id="UP001589758">
    <property type="component" value="Unassembled WGS sequence"/>
</dbReference>
<evidence type="ECO:0000256" key="8">
    <source>
        <dbReference type="ARBA" id="ARBA00023136"/>
    </source>
</evidence>
<feature type="transmembrane region" description="Helical" evidence="12">
    <location>
        <begin position="6"/>
        <end position="31"/>
    </location>
</feature>
<keyword evidence="7 12" id="KW-1133">Transmembrane helix</keyword>
<keyword evidence="5" id="KW-0997">Cell inner membrane</keyword>
<keyword evidence="9 11" id="KW-0807">Transducer</keyword>